<dbReference type="RefSeq" id="WP_087553947.1">
    <property type="nucleotide sequence ID" value="NZ_CP033133.1"/>
</dbReference>
<dbReference type="AlphaFoldDB" id="A0A3G2T3L1"/>
<dbReference type="PANTHER" id="PTHR43792:SF1">
    <property type="entry name" value="N-ACETYLTRANSFERASE DOMAIN-CONTAINING PROTEIN"/>
    <property type="match status" value="1"/>
</dbReference>
<dbReference type="Proteomes" id="UP000279962">
    <property type="component" value="Chromosome"/>
</dbReference>
<dbReference type="SUPFAM" id="SSF55729">
    <property type="entry name" value="Acyl-CoA N-acyltransferases (Nat)"/>
    <property type="match status" value="1"/>
</dbReference>
<dbReference type="EMBL" id="CP033133">
    <property type="protein sequence ID" value="AYO54798.1"/>
    <property type="molecule type" value="Genomic_DNA"/>
</dbReference>
<dbReference type="InterPro" id="IPR000182">
    <property type="entry name" value="GNAT_dom"/>
</dbReference>
<dbReference type="InterPro" id="IPR051531">
    <property type="entry name" value="N-acetyltransferase"/>
</dbReference>
<evidence type="ECO:0000313" key="2">
    <source>
        <dbReference type="EMBL" id="AYO54798.1"/>
    </source>
</evidence>
<feature type="domain" description="N-acetyltransferase" evidence="1">
    <location>
        <begin position="13"/>
        <end position="171"/>
    </location>
</feature>
<dbReference type="GO" id="GO:0016747">
    <property type="term" value="F:acyltransferase activity, transferring groups other than amino-acyl groups"/>
    <property type="evidence" value="ECO:0007669"/>
    <property type="project" value="InterPro"/>
</dbReference>
<gene>
    <name evidence="2" type="ORF">CDG68_14565</name>
</gene>
<dbReference type="PANTHER" id="PTHR43792">
    <property type="entry name" value="GNAT FAMILY, PUTATIVE (AFU_ORTHOLOGUE AFUA_3G00765)-RELATED-RELATED"/>
    <property type="match status" value="1"/>
</dbReference>
<evidence type="ECO:0000313" key="3">
    <source>
        <dbReference type="Proteomes" id="UP000279962"/>
    </source>
</evidence>
<keyword evidence="2" id="KW-0808">Transferase</keyword>
<reference evidence="2 3" key="1">
    <citation type="submission" date="2018-10" db="EMBL/GenBank/DDBJ databases">
        <title>The complete genome of Acinetobacter wuhouensis strain WCHAW010062.</title>
        <authorList>
            <person name="Hu Y."/>
            <person name="Long H."/>
            <person name="Feng Y."/>
            <person name="Zong Z."/>
        </authorList>
    </citation>
    <scope>NUCLEOTIDE SEQUENCE [LARGE SCALE GENOMIC DNA]</scope>
    <source>
        <strain evidence="2 3">WCHAW010062</strain>
    </source>
</reference>
<accession>A0A3G2T3L1</accession>
<name>A0A3G2T3L1_9GAMM</name>
<dbReference type="Pfam" id="PF13302">
    <property type="entry name" value="Acetyltransf_3"/>
    <property type="match status" value="1"/>
</dbReference>
<dbReference type="Gene3D" id="3.40.630.30">
    <property type="match status" value="1"/>
</dbReference>
<organism evidence="2 3">
    <name type="scientific">Acinetobacter wuhouensis</name>
    <dbReference type="NCBI Taxonomy" id="1879050"/>
    <lineage>
        <taxon>Bacteria</taxon>
        <taxon>Pseudomonadati</taxon>
        <taxon>Pseudomonadota</taxon>
        <taxon>Gammaproteobacteria</taxon>
        <taxon>Moraxellales</taxon>
        <taxon>Moraxellaceae</taxon>
        <taxon>Acinetobacter</taxon>
    </lineage>
</organism>
<proteinExistence type="predicted"/>
<dbReference type="PROSITE" id="PS51186">
    <property type="entry name" value="GNAT"/>
    <property type="match status" value="1"/>
</dbReference>
<evidence type="ECO:0000259" key="1">
    <source>
        <dbReference type="PROSITE" id="PS51186"/>
    </source>
</evidence>
<dbReference type="InterPro" id="IPR016181">
    <property type="entry name" value="Acyl_CoA_acyltransferase"/>
</dbReference>
<sequence>MDHEKIVIQSSRITLKPFTAHDADESYGCITPTLTRFMSWEPPENRQVYDGIWQGWIQHIAERSEYVFIIRHAESGEFLGLGGLHDVQSKTPELGIWIREDRHGAGYGKEAVTAIANWASANFDFEHFIYPVAIENHASCRIAESLNGIAMYCTQKPKYKAVTYFIAKNKQD</sequence>
<protein>
    <submittedName>
        <fullName evidence="2">N-acetyltransferase</fullName>
    </submittedName>
</protein>